<gene>
    <name evidence="1" type="ORF">AAFF_G00413280</name>
</gene>
<comment type="caution">
    <text evidence="1">The sequence shown here is derived from an EMBL/GenBank/DDBJ whole genome shotgun (WGS) entry which is preliminary data.</text>
</comment>
<dbReference type="EMBL" id="JAINUG010000084">
    <property type="protein sequence ID" value="KAJ8399290.1"/>
    <property type="molecule type" value="Genomic_DNA"/>
</dbReference>
<sequence length="148" mass="15178">MLLAVAPAAHAAAGRERGSLCPMGVSLAPSLTAVSRSDNRAPGAPLQQICHLVFVLRRPRGHRKVTGGNDPRGETLEPPCVVGLVAGVKQAVSSALQVSSPSGLGLSWARLKGPDSWAGAFTAGRSPGTLNTTSCCYCDRQALGVPEP</sequence>
<dbReference type="AlphaFoldDB" id="A0AAD7SB42"/>
<proteinExistence type="predicted"/>
<organism evidence="1 2">
    <name type="scientific">Aldrovandia affinis</name>
    <dbReference type="NCBI Taxonomy" id="143900"/>
    <lineage>
        <taxon>Eukaryota</taxon>
        <taxon>Metazoa</taxon>
        <taxon>Chordata</taxon>
        <taxon>Craniata</taxon>
        <taxon>Vertebrata</taxon>
        <taxon>Euteleostomi</taxon>
        <taxon>Actinopterygii</taxon>
        <taxon>Neopterygii</taxon>
        <taxon>Teleostei</taxon>
        <taxon>Notacanthiformes</taxon>
        <taxon>Halosauridae</taxon>
        <taxon>Aldrovandia</taxon>
    </lineage>
</organism>
<reference evidence="1" key="1">
    <citation type="journal article" date="2023" name="Science">
        <title>Genome structures resolve the early diversification of teleost fishes.</title>
        <authorList>
            <person name="Parey E."/>
            <person name="Louis A."/>
            <person name="Montfort J."/>
            <person name="Bouchez O."/>
            <person name="Roques C."/>
            <person name="Iampietro C."/>
            <person name="Lluch J."/>
            <person name="Castinel A."/>
            <person name="Donnadieu C."/>
            <person name="Desvignes T."/>
            <person name="Floi Bucao C."/>
            <person name="Jouanno E."/>
            <person name="Wen M."/>
            <person name="Mejri S."/>
            <person name="Dirks R."/>
            <person name="Jansen H."/>
            <person name="Henkel C."/>
            <person name="Chen W.J."/>
            <person name="Zahm M."/>
            <person name="Cabau C."/>
            <person name="Klopp C."/>
            <person name="Thompson A.W."/>
            <person name="Robinson-Rechavi M."/>
            <person name="Braasch I."/>
            <person name="Lecointre G."/>
            <person name="Bobe J."/>
            <person name="Postlethwait J.H."/>
            <person name="Berthelot C."/>
            <person name="Roest Crollius H."/>
            <person name="Guiguen Y."/>
        </authorList>
    </citation>
    <scope>NUCLEOTIDE SEQUENCE</scope>
    <source>
        <strain evidence="1">NC1722</strain>
    </source>
</reference>
<evidence type="ECO:0000313" key="1">
    <source>
        <dbReference type="EMBL" id="KAJ8399290.1"/>
    </source>
</evidence>
<evidence type="ECO:0000313" key="2">
    <source>
        <dbReference type="Proteomes" id="UP001221898"/>
    </source>
</evidence>
<keyword evidence="2" id="KW-1185">Reference proteome</keyword>
<accession>A0AAD7SB42</accession>
<name>A0AAD7SB42_9TELE</name>
<dbReference type="Proteomes" id="UP001221898">
    <property type="component" value="Unassembled WGS sequence"/>
</dbReference>
<protein>
    <submittedName>
        <fullName evidence="1">Uncharacterized protein</fullName>
    </submittedName>
</protein>